<protein>
    <submittedName>
        <fullName evidence="3">Tyrosine phosphatase family protein</fullName>
    </submittedName>
</protein>
<dbReference type="InterPro" id="IPR057023">
    <property type="entry name" value="PTP-SAK"/>
</dbReference>
<keyword evidence="4" id="KW-1185">Reference proteome</keyword>
<dbReference type="Proteomes" id="UP000245708">
    <property type="component" value="Unassembled WGS sequence"/>
</dbReference>
<dbReference type="Pfam" id="PF22784">
    <property type="entry name" value="PTP-SAK"/>
    <property type="match status" value="1"/>
</dbReference>
<dbReference type="Gene3D" id="3.90.190.10">
    <property type="entry name" value="Protein tyrosine phosphatase superfamily"/>
    <property type="match status" value="1"/>
</dbReference>
<evidence type="ECO:0000256" key="1">
    <source>
        <dbReference type="ARBA" id="ARBA00022801"/>
    </source>
</evidence>
<dbReference type="GO" id="GO:0016791">
    <property type="term" value="F:phosphatase activity"/>
    <property type="evidence" value="ECO:0007669"/>
    <property type="project" value="UniProtKB-ARBA"/>
</dbReference>
<gene>
    <name evidence="3" type="ORF">C7455_107119</name>
</gene>
<feature type="domain" description="Swiss Army Knife protein DSP-PTPase phosphatase" evidence="2">
    <location>
        <begin position="30"/>
        <end position="129"/>
    </location>
</feature>
<proteinExistence type="predicted"/>
<evidence type="ECO:0000313" key="4">
    <source>
        <dbReference type="Proteomes" id="UP000245708"/>
    </source>
</evidence>
<dbReference type="InterPro" id="IPR029021">
    <property type="entry name" value="Prot-tyrosine_phosphatase-like"/>
</dbReference>
<evidence type="ECO:0000259" key="2">
    <source>
        <dbReference type="Pfam" id="PF22784"/>
    </source>
</evidence>
<dbReference type="AlphaFoldDB" id="A0A316GFV8"/>
<reference evidence="3 4" key="1">
    <citation type="submission" date="2018-05" db="EMBL/GenBank/DDBJ databases">
        <title>Genomic Encyclopedia of Type Strains, Phase IV (KMG-IV): sequencing the most valuable type-strain genomes for metagenomic binning, comparative biology and taxonomic classification.</title>
        <authorList>
            <person name="Goeker M."/>
        </authorList>
    </citation>
    <scope>NUCLEOTIDE SEQUENCE [LARGE SCALE GENOMIC DNA]</scope>
    <source>
        <strain evidence="3 4">DSM 16097</strain>
    </source>
</reference>
<keyword evidence="1" id="KW-0378">Hydrolase</keyword>
<name>A0A316GFV8_9RHOB</name>
<sequence length="179" mass="19926">MRWFDHEILRHVWTNQAEIAPGVFRSNQPTFARLEQLQRKGLVSVLCLRAATAAPYACMKAHCDRLGLGLNVIPLSARRAPDRDSLLALIAYFRAAQHPFLMHCKSGADRAGLASAVYLLTAGGQDLASAKRMLSLRYLHQSWSRAGVLDRFLEAYGKDGAGRSFEDWVRGAYDPVRLG</sequence>
<evidence type="ECO:0000313" key="3">
    <source>
        <dbReference type="EMBL" id="PWK59574.1"/>
    </source>
</evidence>
<accession>A0A316GFV8</accession>
<dbReference type="EMBL" id="QGGW01000007">
    <property type="protein sequence ID" value="PWK59574.1"/>
    <property type="molecule type" value="Genomic_DNA"/>
</dbReference>
<organism evidence="3 4">
    <name type="scientific">Roseicyclus mahoneyensis</name>
    <dbReference type="NCBI Taxonomy" id="164332"/>
    <lineage>
        <taxon>Bacteria</taxon>
        <taxon>Pseudomonadati</taxon>
        <taxon>Pseudomonadota</taxon>
        <taxon>Alphaproteobacteria</taxon>
        <taxon>Rhodobacterales</taxon>
        <taxon>Roseobacteraceae</taxon>
        <taxon>Roseicyclus</taxon>
    </lineage>
</organism>
<dbReference type="RefSeq" id="WP_170119090.1">
    <property type="nucleotide sequence ID" value="NZ_QGGW01000007.1"/>
</dbReference>
<dbReference type="SUPFAM" id="SSF52799">
    <property type="entry name" value="(Phosphotyrosine protein) phosphatases II"/>
    <property type="match status" value="1"/>
</dbReference>
<comment type="caution">
    <text evidence="3">The sequence shown here is derived from an EMBL/GenBank/DDBJ whole genome shotgun (WGS) entry which is preliminary data.</text>
</comment>